<comment type="caution">
    <text evidence="1">The sequence shown here is derived from an EMBL/GenBank/DDBJ whole genome shotgun (WGS) entry which is preliminary data.</text>
</comment>
<accession>A0ACC0Q9B8</accession>
<gene>
    <name evidence="1" type="ORF">RHMOL_Rhmol01G0324800</name>
</gene>
<reference evidence="1" key="1">
    <citation type="submission" date="2022-02" db="EMBL/GenBank/DDBJ databases">
        <title>Plant Genome Project.</title>
        <authorList>
            <person name="Zhang R.-G."/>
        </authorList>
    </citation>
    <scope>NUCLEOTIDE SEQUENCE</scope>
    <source>
        <strain evidence="1">AT1</strain>
    </source>
</reference>
<evidence type="ECO:0000313" key="2">
    <source>
        <dbReference type="Proteomes" id="UP001062846"/>
    </source>
</evidence>
<dbReference type="Proteomes" id="UP001062846">
    <property type="component" value="Chromosome 1"/>
</dbReference>
<keyword evidence="2" id="KW-1185">Reference proteome</keyword>
<evidence type="ECO:0000313" key="1">
    <source>
        <dbReference type="EMBL" id="KAI8574054.1"/>
    </source>
</evidence>
<sequence>MAGRNYLPPNALKLREAPLTRAPPHPTLIDDPRLLHHHRIPHPSSSSSTAALLEDRIASHHRDIQSLLIDNQRLAATHVALKQELAVAHQDLRHLSVAAADVKAERDAQVREVHERAVRVEAEARSVEGINADLGQVRADVKALTDIRQELTAKLKGIDEEAARARSELKQLPAVKEDIETMRKEIQRGRAAIEYEKKAHASNLEQSQAMEKQMISMAREIEKLRAELDNAEKRARAAAAAAATPSPGYASGYGNHDMVYGGNLYMDPYAMHQFMVAESVAGFCQARADRADLSASHADALSASHADALSSHLLKLLSATSMTLTPLSNPHASTMPNSSPIVDIMFKEVLLLLNMVLQRHLMVFMSNRPMNIDKLSFKLKEHEFPFARMLFDGGDCCLFPSMPFLCLEV</sequence>
<name>A0ACC0Q9B8_RHOML</name>
<dbReference type="EMBL" id="CM046388">
    <property type="protein sequence ID" value="KAI8574054.1"/>
    <property type="molecule type" value="Genomic_DNA"/>
</dbReference>
<organism evidence="1 2">
    <name type="scientific">Rhododendron molle</name>
    <name type="common">Chinese azalea</name>
    <name type="synonym">Azalea mollis</name>
    <dbReference type="NCBI Taxonomy" id="49168"/>
    <lineage>
        <taxon>Eukaryota</taxon>
        <taxon>Viridiplantae</taxon>
        <taxon>Streptophyta</taxon>
        <taxon>Embryophyta</taxon>
        <taxon>Tracheophyta</taxon>
        <taxon>Spermatophyta</taxon>
        <taxon>Magnoliopsida</taxon>
        <taxon>eudicotyledons</taxon>
        <taxon>Gunneridae</taxon>
        <taxon>Pentapetalae</taxon>
        <taxon>asterids</taxon>
        <taxon>Ericales</taxon>
        <taxon>Ericaceae</taxon>
        <taxon>Ericoideae</taxon>
        <taxon>Rhodoreae</taxon>
        <taxon>Rhododendron</taxon>
    </lineage>
</organism>
<proteinExistence type="predicted"/>
<protein>
    <submittedName>
        <fullName evidence="1">Uncharacterized protein</fullName>
    </submittedName>
</protein>